<dbReference type="Proteomes" id="UP000095023">
    <property type="component" value="Unassembled WGS sequence"/>
</dbReference>
<keyword evidence="2" id="KW-1185">Reference proteome</keyword>
<sequence length="193" mass="21563">MPRPKWMDSYLTDAHLMDYCGVTAEVLPSPRTRHILSGNFLPRSAYSMAQILIVKESSIELYGIQTDSKCPSGPLTLLHIESHTMHCEQAQVCPFRGLIDPGMPFQPEASPTATTNLSNLKNETQRSFPQTINQQRPHSFRTEPPEKADSFFLAPPCLQPSIEKIDHGDIVQDTELNSYETLKKGLSNAVPNV</sequence>
<dbReference type="EMBL" id="KV453843">
    <property type="protein sequence ID" value="ODV89583.1"/>
    <property type="molecule type" value="Genomic_DNA"/>
</dbReference>
<dbReference type="AlphaFoldDB" id="A0A1E4TCZ8"/>
<evidence type="ECO:0000313" key="1">
    <source>
        <dbReference type="EMBL" id="ODV89583.1"/>
    </source>
</evidence>
<protein>
    <submittedName>
        <fullName evidence="1">Uncharacterized protein</fullName>
    </submittedName>
</protein>
<proteinExistence type="predicted"/>
<evidence type="ECO:0000313" key="2">
    <source>
        <dbReference type="Proteomes" id="UP000095023"/>
    </source>
</evidence>
<name>A0A1E4TCZ8_9ASCO</name>
<organism evidence="1 2">
    <name type="scientific">Tortispora caseinolytica NRRL Y-17796</name>
    <dbReference type="NCBI Taxonomy" id="767744"/>
    <lineage>
        <taxon>Eukaryota</taxon>
        <taxon>Fungi</taxon>
        <taxon>Dikarya</taxon>
        <taxon>Ascomycota</taxon>
        <taxon>Saccharomycotina</taxon>
        <taxon>Trigonopsidomycetes</taxon>
        <taxon>Trigonopsidales</taxon>
        <taxon>Trigonopsidaceae</taxon>
        <taxon>Tortispora</taxon>
    </lineage>
</organism>
<feature type="non-terminal residue" evidence="1">
    <location>
        <position position="193"/>
    </location>
</feature>
<reference evidence="2" key="1">
    <citation type="submission" date="2016-02" db="EMBL/GenBank/DDBJ databases">
        <title>Comparative genomics of biotechnologically important yeasts.</title>
        <authorList>
            <consortium name="DOE Joint Genome Institute"/>
            <person name="Riley R."/>
            <person name="Haridas S."/>
            <person name="Wolfe K.H."/>
            <person name="Lopes M.R."/>
            <person name="Hittinger C.T."/>
            <person name="Goker M."/>
            <person name="Salamov A."/>
            <person name="Wisecaver J."/>
            <person name="Long T.M."/>
            <person name="Aerts A.L."/>
            <person name="Barry K."/>
            <person name="Choi C."/>
            <person name="Clum A."/>
            <person name="Coughlan A.Y."/>
            <person name="Deshpande S."/>
            <person name="Douglass A.P."/>
            <person name="Hanson S.J."/>
            <person name="Klenk H.-P."/>
            <person name="Labutti K."/>
            <person name="Lapidus A."/>
            <person name="Lindquist E."/>
            <person name="Lipzen A."/>
            <person name="Meier-Kolthoff J.P."/>
            <person name="Ohm R.A."/>
            <person name="Otillar R.P."/>
            <person name="Pangilinan J."/>
            <person name="Peng Y."/>
            <person name="Rokas A."/>
            <person name="Rosa C.A."/>
            <person name="Scheuner C."/>
            <person name="Sibirny A.A."/>
            <person name="Slot J.C."/>
            <person name="Stielow J.B."/>
            <person name="Sun H."/>
            <person name="Kurtzman C.P."/>
            <person name="Blackwell M."/>
            <person name="Jeffries T.W."/>
            <person name="Grigoriev I.V."/>
        </authorList>
    </citation>
    <scope>NUCLEOTIDE SEQUENCE [LARGE SCALE GENOMIC DNA]</scope>
    <source>
        <strain evidence="2">NRRL Y-17796</strain>
    </source>
</reference>
<accession>A0A1E4TCZ8</accession>
<gene>
    <name evidence="1" type="ORF">CANCADRAFT_32796</name>
</gene>